<sequence>MSFSSTVKKELEKHISTARHCKIAEITAILSASGRILQSEKGAFLYIQTENEAVSRKCFTL</sequence>
<feature type="non-terminal residue" evidence="2">
    <location>
        <position position="61"/>
    </location>
</feature>
<dbReference type="InterPro" id="IPR018478">
    <property type="entry name" value="Sporu_reg_WhiA_N_dom"/>
</dbReference>
<dbReference type="Gene3D" id="3.10.28.10">
    <property type="entry name" value="Homing endonucleases"/>
    <property type="match status" value="1"/>
</dbReference>
<dbReference type="Proteomes" id="UP000886817">
    <property type="component" value="Unassembled WGS sequence"/>
</dbReference>
<organism evidence="2 3">
    <name type="scientific">Candidatus Blautia gallistercoris</name>
    <dbReference type="NCBI Taxonomy" id="2838490"/>
    <lineage>
        <taxon>Bacteria</taxon>
        <taxon>Bacillati</taxon>
        <taxon>Bacillota</taxon>
        <taxon>Clostridia</taxon>
        <taxon>Lachnospirales</taxon>
        <taxon>Lachnospiraceae</taxon>
        <taxon>Blautia</taxon>
    </lineage>
</organism>
<dbReference type="InterPro" id="IPR027434">
    <property type="entry name" value="Homing_endonucl"/>
</dbReference>
<dbReference type="Pfam" id="PF10298">
    <property type="entry name" value="WhiA_N"/>
    <property type="match status" value="1"/>
</dbReference>
<accession>A0A9D1WJT4</accession>
<evidence type="ECO:0000313" key="2">
    <source>
        <dbReference type="EMBL" id="HIX60363.1"/>
    </source>
</evidence>
<evidence type="ECO:0000259" key="1">
    <source>
        <dbReference type="Pfam" id="PF10298"/>
    </source>
</evidence>
<name>A0A9D1WJT4_9FIRM</name>
<gene>
    <name evidence="2" type="ORF">IAA45_11710</name>
</gene>
<reference evidence="2" key="2">
    <citation type="submission" date="2021-04" db="EMBL/GenBank/DDBJ databases">
        <authorList>
            <person name="Gilroy R."/>
        </authorList>
    </citation>
    <scope>NUCLEOTIDE SEQUENCE</scope>
    <source>
        <strain evidence="2">ChiSjej1B19-8411</strain>
    </source>
</reference>
<dbReference type="GO" id="GO:0003677">
    <property type="term" value="F:DNA binding"/>
    <property type="evidence" value="ECO:0007669"/>
    <property type="project" value="UniProtKB-KW"/>
</dbReference>
<proteinExistence type="predicted"/>
<feature type="domain" description="Sporulation transcription regulator WhiA N-terminal" evidence="1">
    <location>
        <begin position="19"/>
        <end position="61"/>
    </location>
</feature>
<evidence type="ECO:0000313" key="3">
    <source>
        <dbReference type="Proteomes" id="UP000886817"/>
    </source>
</evidence>
<dbReference type="EMBL" id="DXEX01000249">
    <property type="protein sequence ID" value="HIX60363.1"/>
    <property type="molecule type" value="Genomic_DNA"/>
</dbReference>
<keyword evidence="2" id="KW-0238">DNA-binding</keyword>
<comment type="caution">
    <text evidence="2">The sequence shown here is derived from an EMBL/GenBank/DDBJ whole genome shotgun (WGS) entry which is preliminary data.</text>
</comment>
<protein>
    <submittedName>
        <fullName evidence="2">DNA-binding protein WhiA</fullName>
    </submittedName>
</protein>
<dbReference type="AlphaFoldDB" id="A0A9D1WJT4"/>
<reference evidence="2" key="1">
    <citation type="journal article" date="2021" name="PeerJ">
        <title>Extensive microbial diversity within the chicken gut microbiome revealed by metagenomics and culture.</title>
        <authorList>
            <person name="Gilroy R."/>
            <person name="Ravi A."/>
            <person name="Getino M."/>
            <person name="Pursley I."/>
            <person name="Horton D.L."/>
            <person name="Alikhan N.F."/>
            <person name="Baker D."/>
            <person name="Gharbi K."/>
            <person name="Hall N."/>
            <person name="Watson M."/>
            <person name="Adriaenssens E.M."/>
            <person name="Foster-Nyarko E."/>
            <person name="Jarju S."/>
            <person name="Secka A."/>
            <person name="Antonio M."/>
            <person name="Oren A."/>
            <person name="Chaudhuri R.R."/>
            <person name="La Ragione R."/>
            <person name="Hildebrand F."/>
            <person name="Pallen M.J."/>
        </authorList>
    </citation>
    <scope>NUCLEOTIDE SEQUENCE</scope>
    <source>
        <strain evidence="2">ChiSjej1B19-8411</strain>
    </source>
</reference>